<feature type="binding site" evidence="7">
    <location>
        <position position="75"/>
    </location>
    <ligand>
        <name>substrate</name>
    </ligand>
</feature>
<feature type="binding site" evidence="7">
    <location>
        <begin position="25"/>
        <end position="29"/>
    </location>
    <ligand>
        <name>substrate</name>
    </ligand>
</feature>
<accession>A0ABR8CB80</accession>
<dbReference type="PROSITE" id="PS00907">
    <property type="entry name" value="UROD_2"/>
    <property type="match status" value="1"/>
</dbReference>
<protein>
    <recommendedName>
        <fullName evidence="3 7">Uroporphyrinogen decarboxylase</fullName>
        <shortName evidence="7">UPD</shortName>
        <shortName evidence="7">URO-D</shortName>
        <ecNumber evidence="3 7">4.1.1.37</ecNumber>
    </recommendedName>
</protein>
<dbReference type="InterPro" id="IPR038071">
    <property type="entry name" value="UROD/MetE-like_sf"/>
</dbReference>
<dbReference type="EC" id="4.1.1.37" evidence="3 7"/>
<feature type="binding site" evidence="7">
    <location>
        <position position="322"/>
    </location>
    <ligand>
        <name>substrate</name>
    </ligand>
</feature>
<feature type="site" description="Transition state stabilizer" evidence="7">
    <location>
        <position position="75"/>
    </location>
</feature>
<reference evidence="12 13" key="1">
    <citation type="journal article" date="2020" name="ISME J.">
        <title>Comparative genomics reveals insights into cyanobacterial evolution and habitat adaptation.</title>
        <authorList>
            <person name="Chen M.Y."/>
            <person name="Teng W.K."/>
            <person name="Zhao L."/>
            <person name="Hu C.X."/>
            <person name="Zhou Y.K."/>
            <person name="Han B.P."/>
            <person name="Song L.R."/>
            <person name="Shu W.S."/>
        </authorList>
    </citation>
    <scope>NUCLEOTIDE SEQUENCE [LARGE SCALE GENOMIC DNA]</scope>
    <source>
        <strain evidence="12 13">FACHB-1050</strain>
    </source>
</reference>
<evidence type="ECO:0000259" key="11">
    <source>
        <dbReference type="PROSITE" id="PS00907"/>
    </source>
</evidence>
<dbReference type="RefSeq" id="WP_190578402.1">
    <property type="nucleotide sequence ID" value="NZ_CAWPQU010000009.1"/>
</dbReference>
<organism evidence="12 13">
    <name type="scientific">Phormidium tenue FACHB-1050</name>
    <dbReference type="NCBI Taxonomy" id="2692857"/>
    <lineage>
        <taxon>Bacteria</taxon>
        <taxon>Bacillati</taxon>
        <taxon>Cyanobacteriota</taxon>
        <taxon>Cyanophyceae</taxon>
        <taxon>Oscillatoriophycideae</taxon>
        <taxon>Oscillatoriales</taxon>
        <taxon>Oscillatoriaceae</taxon>
        <taxon>Phormidium</taxon>
    </lineage>
</organism>
<dbReference type="GO" id="GO:0004853">
    <property type="term" value="F:uroporphyrinogen decarboxylase activity"/>
    <property type="evidence" value="ECO:0007669"/>
    <property type="project" value="UniProtKB-EC"/>
</dbReference>
<dbReference type="HAMAP" id="MF_00218">
    <property type="entry name" value="URO_D"/>
    <property type="match status" value="1"/>
</dbReference>
<evidence type="ECO:0000256" key="8">
    <source>
        <dbReference type="RuleBase" id="RU000554"/>
    </source>
</evidence>
<feature type="binding site" evidence="7">
    <location>
        <position position="207"/>
    </location>
    <ligand>
        <name>substrate</name>
    </ligand>
</feature>
<evidence type="ECO:0000313" key="12">
    <source>
        <dbReference type="EMBL" id="MBD2317563.1"/>
    </source>
</evidence>
<comment type="similarity">
    <text evidence="2 7 9">Belongs to the uroporphyrinogen decarboxylase family.</text>
</comment>
<comment type="function">
    <text evidence="7">Catalyzes the decarboxylation of four acetate groups of uroporphyrinogen-III to yield coproporphyrinogen-III.</text>
</comment>
<dbReference type="Gene3D" id="3.20.20.210">
    <property type="match status" value="1"/>
</dbReference>
<dbReference type="PROSITE" id="PS00906">
    <property type="entry name" value="UROD_1"/>
    <property type="match status" value="1"/>
</dbReference>
<dbReference type="InterPro" id="IPR000257">
    <property type="entry name" value="Uroporphyrinogen_deCOase"/>
</dbReference>
<comment type="caution">
    <text evidence="7">Lacks conserved residue(s) required for the propagation of feature annotation.</text>
</comment>
<evidence type="ECO:0000313" key="13">
    <source>
        <dbReference type="Proteomes" id="UP000618445"/>
    </source>
</evidence>
<feature type="binding site" evidence="7">
    <location>
        <position position="152"/>
    </location>
    <ligand>
        <name>substrate</name>
    </ligand>
</feature>
<comment type="subcellular location">
    <subcellularLocation>
        <location evidence="7">Cytoplasm</location>
    </subcellularLocation>
</comment>
<dbReference type="PANTHER" id="PTHR21091">
    <property type="entry name" value="METHYLTETRAHYDROFOLATE:HOMOCYSTEINE METHYLTRANSFERASE RELATED"/>
    <property type="match status" value="1"/>
</dbReference>
<dbReference type="PANTHER" id="PTHR21091:SF169">
    <property type="entry name" value="UROPORPHYRINOGEN DECARBOXYLASE"/>
    <property type="match status" value="1"/>
</dbReference>
<dbReference type="CDD" id="cd00717">
    <property type="entry name" value="URO-D"/>
    <property type="match status" value="1"/>
</dbReference>
<evidence type="ECO:0000256" key="6">
    <source>
        <dbReference type="ARBA" id="ARBA00023244"/>
    </source>
</evidence>
<gene>
    <name evidence="7" type="primary">hemE</name>
    <name evidence="12" type="ORF">H6G05_11985</name>
</gene>
<evidence type="ECO:0000259" key="10">
    <source>
        <dbReference type="PROSITE" id="PS00906"/>
    </source>
</evidence>
<name>A0ABR8CB80_9CYAN</name>
<comment type="caution">
    <text evidence="12">The sequence shown here is derived from an EMBL/GenBank/DDBJ whole genome shotgun (WGS) entry which is preliminary data.</text>
</comment>
<comment type="subunit">
    <text evidence="7">Homodimer.</text>
</comment>
<dbReference type="NCBIfam" id="TIGR01464">
    <property type="entry name" value="hemE"/>
    <property type="match status" value="1"/>
</dbReference>
<feature type="domain" description="Uroporphyrinogen decarboxylase (URO-D)" evidence="11">
    <location>
        <begin position="140"/>
        <end position="156"/>
    </location>
</feature>
<dbReference type="Proteomes" id="UP000618445">
    <property type="component" value="Unassembled WGS sequence"/>
</dbReference>
<dbReference type="Pfam" id="PF01208">
    <property type="entry name" value="URO-D"/>
    <property type="match status" value="1"/>
</dbReference>
<keyword evidence="13" id="KW-1185">Reference proteome</keyword>
<evidence type="ECO:0000256" key="4">
    <source>
        <dbReference type="ARBA" id="ARBA00022793"/>
    </source>
</evidence>
<keyword evidence="5 7" id="KW-0456">Lyase</keyword>
<keyword evidence="4 7" id="KW-0210">Decarboxylase</keyword>
<keyword evidence="7" id="KW-0963">Cytoplasm</keyword>
<keyword evidence="6 7" id="KW-0627">Porphyrin biosynthesis</keyword>
<comment type="pathway">
    <text evidence="1 7 8">Porphyrin-containing compound metabolism; protoporphyrin-IX biosynthesis; coproporphyrinogen-III from 5-aminolevulinate: step 4/4.</text>
</comment>
<dbReference type="InterPro" id="IPR006361">
    <property type="entry name" value="Uroporphyrinogen_deCO2ase_HemE"/>
</dbReference>
<evidence type="ECO:0000256" key="5">
    <source>
        <dbReference type="ARBA" id="ARBA00023239"/>
    </source>
</evidence>
<evidence type="ECO:0000256" key="3">
    <source>
        <dbReference type="ARBA" id="ARBA00012288"/>
    </source>
</evidence>
<evidence type="ECO:0000256" key="7">
    <source>
        <dbReference type="HAMAP-Rule" id="MF_00218"/>
    </source>
</evidence>
<dbReference type="EMBL" id="JACJQY010000017">
    <property type="protein sequence ID" value="MBD2317563.1"/>
    <property type="molecule type" value="Genomic_DNA"/>
</dbReference>
<sequence length="345" mass="38461">MGGNDRLLRAARGEVLDRPPVWMMRQAGRYMKVYRDLRDKYPTFRERSEIPELAAEISLQPFRAFQPDGVIMFSDILTPLTGIGINFDIIESRGPIIESPIRTQAQVDALTEFEPDTAVPFIRKILSAIKEEVKDQATILGFVGAPWTLAAYSVEGKGSKDYSVIKALAYKEPAIIHSFLTKIAEMVGTYVIHQIECGTQVVQMFDSWAGHLCPTDYKTFALPYQKMVVDKVKAKYPDTPLILYISGSAGVLDLMPKSGVDIVSVDWTVDMADARDRIGHHVPVQGNLDPCVLFAEQSYIRDRILEVVQKAGNKGHIMNLGHGILPNTPEDNARFFFETVKGLGS</sequence>
<evidence type="ECO:0000256" key="9">
    <source>
        <dbReference type="RuleBase" id="RU004169"/>
    </source>
</evidence>
<evidence type="ECO:0000256" key="2">
    <source>
        <dbReference type="ARBA" id="ARBA00009935"/>
    </source>
</evidence>
<comment type="catalytic activity">
    <reaction evidence="7 8">
        <text>uroporphyrinogen III + 4 H(+) = coproporphyrinogen III + 4 CO2</text>
        <dbReference type="Rhea" id="RHEA:19865"/>
        <dbReference type="ChEBI" id="CHEBI:15378"/>
        <dbReference type="ChEBI" id="CHEBI:16526"/>
        <dbReference type="ChEBI" id="CHEBI:57308"/>
        <dbReference type="ChEBI" id="CHEBI:57309"/>
        <dbReference type="EC" id="4.1.1.37"/>
    </reaction>
</comment>
<proteinExistence type="inferred from homology"/>
<feature type="domain" description="Uroporphyrinogen decarboxylase (URO-D)" evidence="10">
    <location>
        <begin position="20"/>
        <end position="29"/>
    </location>
</feature>
<dbReference type="SUPFAM" id="SSF51726">
    <property type="entry name" value="UROD/MetE-like"/>
    <property type="match status" value="1"/>
</dbReference>
<evidence type="ECO:0000256" key="1">
    <source>
        <dbReference type="ARBA" id="ARBA00004804"/>
    </source>
</evidence>